<feature type="compositionally biased region" description="Basic and acidic residues" evidence="1">
    <location>
        <begin position="2356"/>
        <end position="2374"/>
    </location>
</feature>
<feature type="compositionally biased region" description="Basic and acidic residues" evidence="1">
    <location>
        <begin position="996"/>
        <end position="1009"/>
    </location>
</feature>
<feature type="compositionally biased region" description="Basic and acidic residues" evidence="1">
    <location>
        <begin position="4530"/>
        <end position="4548"/>
    </location>
</feature>
<feature type="compositionally biased region" description="Basic and acidic residues" evidence="1">
    <location>
        <begin position="1487"/>
        <end position="1498"/>
    </location>
</feature>
<feature type="compositionally biased region" description="Basic and acidic residues" evidence="1">
    <location>
        <begin position="1976"/>
        <end position="1986"/>
    </location>
</feature>
<feature type="compositionally biased region" description="Polar residues" evidence="1">
    <location>
        <begin position="1185"/>
        <end position="1202"/>
    </location>
</feature>
<dbReference type="PANTHER" id="PTHR35511">
    <property type="entry name" value="A-KINASE ANCHOR-LIKE PROTEIN"/>
    <property type="match status" value="1"/>
</dbReference>
<feature type="compositionally biased region" description="Basic and acidic residues" evidence="1">
    <location>
        <begin position="1937"/>
        <end position="1947"/>
    </location>
</feature>
<feature type="compositionally biased region" description="Basic and acidic residues" evidence="1">
    <location>
        <begin position="2023"/>
        <end position="2033"/>
    </location>
</feature>
<feature type="compositionally biased region" description="Basic and acidic residues" evidence="1">
    <location>
        <begin position="583"/>
        <end position="592"/>
    </location>
</feature>
<feature type="compositionally biased region" description="Basic and acidic residues" evidence="1">
    <location>
        <begin position="428"/>
        <end position="440"/>
    </location>
</feature>
<feature type="region of interest" description="Disordered" evidence="1">
    <location>
        <begin position="4206"/>
        <end position="4251"/>
    </location>
</feature>
<feature type="compositionally biased region" description="Basic and acidic residues" evidence="1">
    <location>
        <begin position="1707"/>
        <end position="1718"/>
    </location>
</feature>
<feature type="compositionally biased region" description="Basic and acidic residues" evidence="1">
    <location>
        <begin position="2141"/>
        <end position="2162"/>
    </location>
</feature>
<feature type="compositionally biased region" description="Basic and acidic residues" evidence="1">
    <location>
        <begin position="3376"/>
        <end position="3402"/>
    </location>
</feature>
<feature type="compositionally biased region" description="Basic and acidic residues" evidence="1">
    <location>
        <begin position="4466"/>
        <end position="4476"/>
    </location>
</feature>
<evidence type="ECO:0000256" key="1">
    <source>
        <dbReference type="SAM" id="MobiDB-lite"/>
    </source>
</evidence>
<feature type="region of interest" description="Disordered" evidence="1">
    <location>
        <begin position="4113"/>
        <end position="4187"/>
    </location>
</feature>
<dbReference type="EMBL" id="JADGMS010000016">
    <property type="protein sequence ID" value="KAF9666361.1"/>
    <property type="molecule type" value="Genomic_DNA"/>
</dbReference>
<feature type="compositionally biased region" description="Polar residues" evidence="1">
    <location>
        <begin position="2959"/>
        <end position="2973"/>
    </location>
</feature>
<evidence type="ECO:0000313" key="3">
    <source>
        <dbReference type="Proteomes" id="UP000657918"/>
    </source>
</evidence>
<accession>A0A835JBC0</accession>
<feature type="compositionally biased region" description="Polar residues" evidence="1">
    <location>
        <begin position="3812"/>
        <end position="3821"/>
    </location>
</feature>
<feature type="compositionally biased region" description="Basic and acidic residues" evidence="1">
    <location>
        <begin position="4585"/>
        <end position="4599"/>
    </location>
</feature>
<feature type="compositionally biased region" description="Basic and acidic residues" evidence="1">
    <location>
        <begin position="3070"/>
        <end position="3086"/>
    </location>
</feature>
<feature type="region of interest" description="Disordered" evidence="1">
    <location>
        <begin position="190"/>
        <end position="301"/>
    </location>
</feature>
<reference evidence="2 3" key="1">
    <citation type="submission" date="2020-10" db="EMBL/GenBank/DDBJ databases">
        <title>Plant Genome Project.</title>
        <authorList>
            <person name="Zhang R.-G."/>
        </authorList>
    </citation>
    <scope>NUCLEOTIDE SEQUENCE [LARGE SCALE GENOMIC DNA]</scope>
    <source>
        <strain evidence="2">FAFU-HL-1</strain>
        <tissue evidence="2">Leaf</tissue>
    </source>
</reference>
<feature type="region of interest" description="Disordered" evidence="1">
    <location>
        <begin position="3793"/>
        <end position="3836"/>
    </location>
</feature>
<feature type="compositionally biased region" description="Polar residues" evidence="1">
    <location>
        <begin position="3675"/>
        <end position="3688"/>
    </location>
</feature>
<feature type="compositionally biased region" description="Basic and acidic residues" evidence="1">
    <location>
        <begin position="2113"/>
        <end position="2123"/>
    </location>
</feature>
<organism evidence="2 3">
    <name type="scientific">Salix dunnii</name>
    <dbReference type="NCBI Taxonomy" id="1413687"/>
    <lineage>
        <taxon>Eukaryota</taxon>
        <taxon>Viridiplantae</taxon>
        <taxon>Streptophyta</taxon>
        <taxon>Embryophyta</taxon>
        <taxon>Tracheophyta</taxon>
        <taxon>Spermatophyta</taxon>
        <taxon>Magnoliopsida</taxon>
        <taxon>eudicotyledons</taxon>
        <taxon>Gunneridae</taxon>
        <taxon>Pentapetalae</taxon>
        <taxon>rosids</taxon>
        <taxon>fabids</taxon>
        <taxon>Malpighiales</taxon>
        <taxon>Salicaceae</taxon>
        <taxon>Saliceae</taxon>
        <taxon>Salix</taxon>
    </lineage>
</organism>
<feature type="compositionally biased region" description="Polar residues" evidence="1">
    <location>
        <begin position="2399"/>
        <end position="2411"/>
    </location>
</feature>
<dbReference type="Proteomes" id="UP000657918">
    <property type="component" value="Chromosome 16"/>
</dbReference>
<feature type="compositionally biased region" description="Basic and acidic residues" evidence="1">
    <location>
        <begin position="1872"/>
        <end position="1894"/>
    </location>
</feature>
<feature type="compositionally biased region" description="Basic and acidic residues" evidence="1">
    <location>
        <begin position="257"/>
        <end position="275"/>
    </location>
</feature>
<feature type="compositionally biased region" description="Basic and acidic residues" evidence="1">
    <location>
        <begin position="4348"/>
        <end position="4371"/>
    </location>
</feature>
<feature type="compositionally biased region" description="Basic and acidic residues" evidence="1">
    <location>
        <begin position="2591"/>
        <end position="2614"/>
    </location>
</feature>
<feature type="compositionally biased region" description="Basic and acidic residues" evidence="1">
    <location>
        <begin position="2051"/>
        <end position="2072"/>
    </location>
</feature>
<feature type="compositionally biased region" description="Polar residues" evidence="1">
    <location>
        <begin position="1859"/>
        <end position="1871"/>
    </location>
</feature>
<feature type="region of interest" description="Disordered" evidence="1">
    <location>
        <begin position="1578"/>
        <end position="1631"/>
    </location>
</feature>
<feature type="region of interest" description="Disordered" evidence="1">
    <location>
        <begin position="4326"/>
        <end position="4382"/>
    </location>
</feature>
<comment type="caution">
    <text evidence="2">The sequence shown here is derived from an EMBL/GenBank/DDBJ whole genome shotgun (WGS) entry which is preliminary data.</text>
</comment>
<feature type="compositionally biased region" description="Basic and acidic residues" evidence="1">
    <location>
        <begin position="195"/>
        <end position="229"/>
    </location>
</feature>
<sequence length="4670" mass="519972">MPSCPPPPFPGITGREFWLILAAASYSRNQTDDIASISIHDHTMANPFCLISPIRYTWNQFYQPGNQETEGLETVHTSLGGNAVVPEGGSFWEPPSIARVPGEEIFRKQIDQVPCLAEKNEKQQKDEGFDTAEEEETKENAVVDETKQIAEQEQIADVTGTILKMDKIEGPCINIGEEDKIVKHLEAMEDEDAEVEGKPKSMEKEIGGPKKYEEGETKIEESVELETSKEVSSIEPSSSQGKEPLSQTADATINNLDKPETVKEVCQEKEIKDSGTGDGTRTINEQQIGEESKGEKSGSCSMFLDDMGTDVVNAIEKIENEKEVTACDTIGGGTDTVEAGIDIQREKETTPETGEGTQDKRNTEDIATVTHKTQEKQTEEMYSQQVDKPDVCMVSETEPEENVNHSPQGEIQNLILKKTAEAGSSEGENIKDEMNPEQKPDGLFVKYEENKQSMHQDLAMAEESTEESRDMEIPTVIAAENSTSDAVPITITAAQDHSVIADENKIMDVAANIVPEHGKEEMSKYEDQIKETFAQQDEAGHENENSLALMSREIDTATSTECSEAIASSKEETPIKIPGEDFEDKKEEKPIDTDAVVDSGLPIEKGLPPTDLNEKIEDAGLELPYKNSSELHISHSLEQETMPVQAEKKPEDSDFEPQEQDHEANGQSKDLEKHAEDAYEVRESMQTTDLENPSGEGAITTEVNSKANEMAVEREEKVDELESEKKLAIDDAGTNFEEQMQKKEEAHDEQTYEMATSDRIEEVTSDEVCSREFVDQRVERGFQAAGFQEAEIPIKNGVEESYEMSSLVNEEVIDEPKITDVEEVIDEEKIKDEATHLSSELVFEEKIAESSHDKETEAEMSKGDDVEEQMMEDDNAKVITRESIQEASVNDYENDGKNAEKSSREIYEVYEAEKESETNNNDEIPDVTLQASLLKEQESLQTENLTAEAEEKDEDRSSIRKEEDEDTNNGLKEVKECSEKETLKGEEDVEQISPKNEPRENLERSEDVALNKTTQKTEEEIDEGVEGIKKEAEIGKEDGEEQVIDENDDESIQVESIKEVPVSMVPNDENNAQEFKGEIFEESVTAGTNVSITDAMYQNDGTPSAVLETSTVKQMEIEQGEDKDTTPAEALPEEEEEHDRARGLKRVEDNSSEIRLEGDLEKSDEETSGTIDAVAHEITQHIEFPNSTLETSQVKEQASLQMENLAPAENSPEGKKYEDGSSNKKDEDKEKNTGLAEETGNAEETSEAEENLEQILQNNTLVENPKQPINMICAETEADASSKMVDNREEEILEIPRGNAEAELLKEENIMGHVVEESNINSLSRESAEESPIKDFQNAAKNYEKSTEEMLESQIAGGDETHTNDEDCNSSVTVSVDKIDESFKAEDENITPAEASPHDEKEEHGSSDRADDGNDNNAERIVTNQDSSREALEVGEDFEQELQRAEPREPQESSTVMAAETEAGTLSVKTSHEVADTIQNIEETVEKEEHGSSHKEGEGNYSNPDITVANQDTLREASEVQDDPEQELLRIEPGEPEESSTIMASETETNTLSDKIDDVTSHKEVVTIQNIEETILKEEHGSLHKEGEGNDNNPDITVANQDSVREALEVQDDSEQELSRIKPGELEESSTIVASEIEGGILSDKIDDVTSQEEVVTIQNIEETIEKEEHGFLDKEDERNDSNPDLIVASKDSVREASEAQDDSEQELPRIEPGEPKESSTIMASETERDTLSDKINDVTGQEEAVTIQNIEETVEKEEHGSSDKQDEGNDSNPDLTVASKDNVMEALEVQDDSEQELPRIEPGKPEESSTIMASEIEGDILRDKIDDVTGQEEVVTIQNFENTLEKEEHGSSHKGEGNDSNPDLTVANQDSVREASKAQDDPEQELPRIKPGEPEESSTIMASKIEADTLSDKIEDVTRHEEVVTIQNIEEIIVKEEHGSLHKEGEGNDSNPDLTMANQDSVREASEVQDDSEQELLRIEPREPEESSTIMASETEQGTLIDKIDDVIGQEEAVTIQNIEETIEKEKHGSSDKEDEGNDSNPDLTVASKDTVREASEAQDDSKQELSRIEAGEAEESSIIMVSATEQGTLINKIDDVTGQEEAVTIQNIEEIVKKEEHGSSDKEDEGNDSNPHLIVASKDNVREASKVQDDSKQELPRIELGEPEESSTIMASETEQDTLIDKIDDVTGQEEAITIQNIEETVEKEEHGSLDKEDEGNDSILDLIAASKDSVREASEVQDDSEQELSRIKPGEPEESSTIMASKIEGGILSDKIDDVTGKEKAVTIQNIEETVKKEEHGSSDKEDEGNNSNPDQIMANRDNVREASEVQDDPEQELPGIEPREPEESSTIMASKTEADTLSDKIDDVTRHEEGVTIQNIEETIVKEEHGSSHKEGEGNDNNPDLTVANQDSVREASEVQDDSEQELPRNELGEPEESSTIMASETEDGTVSDKIDDVISHEEAVTIQNIEETVEKEEHGSLDKEGEGNDSNPDLTMANQDSVREALEAQDDSEQKLSRIKPGELEESSTIVASEIEGDILSNKIDDVTSQEEAVTIQNIEETIEKEEHGFSDKEDERNDSNPDLIAASKDSVREASEVQDDSKQELSRIEPGKPVESSTIMAFETEEDTLSDKIDDITTQEEVVTIHSIEDTSEKEKKEGSDDLDVTKVERAVMEEDVKLVAEASDANKSVENDAEENIISGGKEVETAEKTFGLDSIQKLEVEEKRDYKVEETKDEDIKEVCGETKLASLSVDTEKYVTAEEHTNTDISPHTAGETTTEEKAKTVNEMEESVITNVDEDAEKKVPEEETAINDQSRIIYKGDESGLLVEKQVHEIIRTSEEYGDTGKQGSVVKDNYEVPLRSTNEENPLHQETEDESDPNNEVKDSKSEFTEPFESRGLVDRQEFETLRGKQGPSSDIYLEKASEEVSEKESNKSLIEISCESESKGEILEEVQPDVNDSSSTLITGITRETSFKEAEPEDKRQIESFDPAPQEKGPVTESTERITRGSMDIDAKPEDANYIENEDHGIPAASEAEELEKEMHQENPKTGSEDHKEETTNETPLGSVLDDKQEKCSAKLPKEPELMTNEGNKAADENPTTYENIETPQTPQEIEIMLKEDMPINERDASKSLDPRKESIKEEVGSYQLDSLNEHHELDNEKQEAIDISKSSEVRDLTNQGEICKLMSLEDEYSSNVGDEALKCIEATSAERKEAILEEDSLTKKPEDSLAENVEANKAAFELEERTDNQEQAIGTEDYGVLPEKNFEVSESGKKLEGVSETETGDQSSQNIPEAYSGKVENSTEIQNKSLKSIEQSSQESQEVREETGEKTELRFETEGDVRETQNTDETVKDVLLTEEVHEKVDEAGSETLESTEKDVNDTRELCEKSTEDERVHEVKESSLIAGECHDATESNEQTTIMSSDFQEAPTMEEMSLAKAINDEDNEMPAALSTTTPAEELDEMIEIIKEEDSFGDKIKATTMVEITETSLEEAQLDEKPVQVSNITSNDSVSLEIEAEACQEEKVKDNVGLELPSLNLASQIPIDDHKNIMREQAKENTDADDVQENERASGVVYESKDHGIEELITSKIKEENEESAEIGESPGAEAAANEAAIDQNPPEVISKEEQGISATTERREENMKDEEFREDDLRKTEGVSLQKDDDREERDISQLELQPNTDIQNQSPKEALEEECGTPGETKEEIKEGPKLVSMTNSQGFEAIKEDESTSGHTVPEEKSEEQNQTPAVALLSKEKDCGFKMIIENIEEYVHVELPADPQNYSPPKITEDTCLREEETSELEVSGLGAELNTGIQKDSLNEVQVEESKSPDDDSKLQIPEYETSKEAFESMPEVHGLEGFTASEETEIKEKHLVVAITDLEEEENRGAKLIDSAEIMHDGVIEEGTFEGTSNLRTELIKEAAKSISEVYGHEVLAISEDTEIKVKHPEATATDMAAEENRSERTIDATEIIHDKLKSEVVTKRENQQIMEEREDAKNGDSVTLGEETTKECHEEYELKAEESLGDKGTQKDIQNEELYKEVEKADESERIDKQMDTERIIEHLHLAAAENETIKESFLNEAGSEMHLENQICETASGNDGKTETENVKEEEMDVEISHKEGPSDLVEASETTRDIHGEEDTSKTTTEHIEEHVKEVEIEVDEHPSATKTAENTFSQKEETTEQEECGSGVECNMDMQKNGLNEFNEEAGRAIDEDSTLEPQGYENKIKDKEYLPESNKMTELTETGAFEKTTDLWAETSEETSKSMSEVHELGVLAESEHAEIKKEKHTEVAVTDLVAGENQNKKTIDATEVVHYELTNEELAKQDKQQFKEEKEDTENCKPINLGEETAKESHQIYDLKAEKSHEDKMENEIQNEEVSNESREYLHQTAVENETINESFPDEALVQNAEDMETKLQDENHSDEKNSGYDRTEAITITNEEFGAEISEKESLQDAAEANETTQDIHQGERDSDSTSEKPVPLEAETQETTERKKDAPQGLLQEPIVESTQGAEVGESEPGKATGIVDAQGFEHKAETSIDEKKVRGNDESMSANISLFDMMQSSNRELQVKGDLTEEKEEENESKDETRVEGEKTKSDEEKEDEEERKEHKTTDSPVMVEASRDVEDVKVASKKHHNILSGVGSKVKHSISKVKKAITGKSSHPKQHSPK</sequence>
<feature type="compositionally biased region" description="Basic and acidic residues" evidence="1">
    <location>
        <begin position="1667"/>
        <end position="1682"/>
    </location>
</feature>
<feature type="compositionally biased region" description="Basic and acidic residues" evidence="1">
    <location>
        <begin position="846"/>
        <end position="864"/>
    </location>
</feature>
<feature type="region of interest" description="Disordered" evidence="1">
    <location>
        <begin position="4636"/>
        <end position="4670"/>
    </location>
</feature>
<feature type="compositionally biased region" description="Basic and acidic residues" evidence="1">
    <location>
        <begin position="1212"/>
        <end position="1232"/>
    </location>
</feature>
<feature type="compositionally biased region" description="Basic and acidic residues" evidence="1">
    <location>
        <begin position="3625"/>
        <end position="3673"/>
    </location>
</feature>
<feature type="region of interest" description="Disordered" evidence="1">
    <location>
        <begin position="2113"/>
        <end position="2179"/>
    </location>
</feature>
<feature type="compositionally biased region" description="Low complexity" evidence="1">
    <location>
        <begin position="230"/>
        <end position="239"/>
    </location>
</feature>
<feature type="compositionally biased region" description="Basic and acidic residues" evidence="1">
    <location>
        <begin position="4326"/>
        <end position="4339"/>
    </location>
</feature>
<feature type="compositionally biased region" description="Basic and acidic residues" evidence="1">
    <location>
        <begin position="3042"/>
        <end position="3060"/>
    </location>
</feature>
<feature type="region of interest" description="Disordered" evidence="1">
    <location>
        <begin position="563"/>
        <end position="612"/>
    </location>
</feature>
<feature type="compositionally biased region" description="Basic and acidic residues" evidence="1">
    <location>
        <begin position="2566"/>
        <end position="2581"/>
    </location>
</feature>
<feature type="compositionally biased region" description="Basic and acidic residues" evidence="1">
    <location>
        <begin position="894"/>
        <end position="917"/>
    </location>
</feature>
<feature type="compositionally biased region" description="Basic and acidic residues" evidence="1">
    <location>
        <begin position="1726"/>
        <end position="1737"/>
    </location>
</feature>
<feature type="region of interest" description="Disordered" evidence="1">
    <location>
        <begin position="2562"/>
        <end position="2670"/>
    </location>
</feature>
<feature type="compositionally biased region" description="Basic and acidic residues" evidence="1">
    <location>
        <begin position="2292"/>
        <end position="2303"/>
    </location>
</feature>
<feature type="region of interest" description="Disordered" evidence="1">
    <location>
        <begin position="1321"/>
        <end position="1559"/>
    </location>
</feature>
<gene>
    <name evidence="2" type="ORF">SADUNF_Sadunf16G0221500</name>
</gene>
<feature type="compositionally biased region" description="Polar residues" evidence="1">
    <location>
        <begin position="4549"/>
        <end position="4567"/>
    </location>
</feature>
<feature type="compositionally biased region" description="Basic and acidic residues" evidence="1">
    <location>
        <begin position="2273"/>
        <end position="2284"/>
    </location>
</feature>
<feature type="compositionally biased region" description="Basic and acidic residues" evidence="1">
    <location>
        <begin position="2865"/>
        <end position="2874"/>
    </location>
</feature>
<feature type="region of interest" description="Disordered" evidence="1">
    <location>
        <begin position="3242"/>
        <end position="3404"/>
    </location>
</feature>
<feature type="region of interest" description="Disordered" evidence="1">
    <location>
        <begin position="3554"/>
        <end position="3747"/>
    </location>
</feature>
<feature type="compositionally biased region" description="Basic and acidic residues" evidence="1">
    <location>
        <begin position="1578"/>
        <end position="1588"/>
    </location>
</feature>
<feature type="compositionally biased region" description="Basic and acidic residues" evidence="1">
    <location>
        <begin position="1377"/>
        <end position="1387"/>
    </location>
</feature>
<feature type="compositionally biased region" description="Polar residues" evidence="1">
    <location>
        <begin position="3099"/>
        <end position="3113"/>
    </location>
</feature>
<feature type="compositionally biased region" description="Basic and acidic residues" evidence="1">
    <location>
        <begin position="3825"/>
        <end position="3835"/>
    </location>
</feature>
<feature type="compositionally biased region" description="Basic and acidic residues" evidence="1">
    <location>
        <begin position="4130"/>
        <end position="4165"/>
    </location>
</feature>
<feature type="compositionally biased region" description="Acidic residues" evidence="1">
    <location>
        <begin position="1240"/>
        <end position="1252"/>
    </location>
</feature>
<feature type="compositionally biased region" description="Basic and acidic residues" evidence="1">
    <location>
        <begin position="4113"/>
        <end position="4122"/>
    </location>
</feature>
<feature type="compositionally biased region" description="Polar residues" evidence="1">
    <location>
        <begin position="1590"/>
        <end position="1602"/>
    </location>
</feature>
<dbReference type="PANTHER" id="PTHR35511:SF2">
    <property type="entry name" value="A-KINASE ANCHOR-LIKE PROTEIN"/>
    <property type="match status" value="1"/>
</dbReference>
<feature type="compositionally biased region" description="Basic and acidic residues" evidence="1">
    <location>
        <begin position="4412"/>
        <end position="4433"/>
    </location>
</feature>
<feature type="compositionally biased region" description="Basic and acidic residues" evidence="1">
    <location>
        <begin position="972"/>
        <end position="986"/>
    </location>
</feature>
<feature type="region of interest" description="Disordered" evidence="1">
    <location>
        <begin position="4408"/>
        <end position="4622"/>
    </location>
</feature>
<feature type="region of interest" description="Disordered" evidence="1">
    <location>
        <begin position="1660"/>
        <end position="1915"/>
    </location>
</feature>
<feature type="region of interest" description="Disordered" evidence="1">
    <location>
        <begin position="2761"/>
        <end position="2787"/>
    </location>
</feature>
<feature type="compositionally biased region" description="Low complexity" evidence="1">
    <location>
        <begin position="3602"/>
        <end position="3616"/>
    </location>
</feature>
<keyword evidence="3" id="KW-1185">Reference proteome</keyword>
<feature type="compositionally biased region" description="Basic and acidic residues" evidence="1">
    <location>
        <begin position="1396"/>
        <end position="1412"/>
    </location>
</feature>
<feature type="compositionally biased region" description="Polar residues" evidence="1">
    <location>
        <begin position="1539"/>
        <end position="1553"/>
    </location>
</feature>
<feature type="compositionally biased region" description="Basic and acidic residues" evidence="1">
    <location>
        <begin position="2883"/>
        <end position="2911"/>
    </location>
</feature>
<feature type="compositionally biased region" description="Basic and acidic residues" evidence="1">
    <location>
        <begin position="3701"/>
        <end position="3710"/>
    </location>
</feature>
<protein>
    <submittedName>
        <fullName evidence="2">Uncharacterized protein</fullName>
    </submittedName>
</protein>
<feature type="region of interest" description="Disordered" evidence="1">
    <location>
        <begin position="341"/>
        <end position="390"/>
    </location>
</feature>
<feature type="compositionally biased region" description="Polar residues" evidence="1">
    <location>
        <begin position="1949"/>
        <end position="1961"/>
    </location>
</feature>
<feature type="region of interest" description="Disordered" evidence="1">
    <location>
        <begin position="1116"/>
        <end position="1266"/>
    </location>
</feature>
<feature type="compositionally biased region" description="Polar residues" evidence="1">
    <location>
        <begin position="1500"/>
        <end position="1512"/>
    </location>
</feature>
<dbReference type="OrthoDB" id="771720at2759"/>
<proteinExistence type="predicted"/>
<feature type="compositionally biased region" description="Basic and acidic residues" evidence="1">
    <location>
        <begin position="2649"/>
        <end position="2670"/>
    </location>
</feature>
<feature type="region of interest" description="Disordered" evidence="1">
    <location>
        <begin position="630"/>
        <end position="708"/>
    </location>
</feature>
<feature type="region of interest" description="Disordered" evidence="1">
    <location>
        <begin position="1937"/>
        <end position="2002"/>
    </location>
</feature>
<feature type="compositionally biased region" description="Basic and acidic residues" evidence="1">
    <location>
        <begin position="1138"/>
        <end position="1161"/>
    </location>
</feature>
<feature type="compositionally biased region" description="Polar residues" evidence="1">
    <location>
        <begin position="245"/>
        <end position="255"/>
    </location>
</feature>
<feature type="compositionally biased region" description="Polar residues" evidence="1">
    <location>
        <begin position="1988"/>
        <end position="1999"/>
    </location>
</feature>
<feature type="compositionally biased region" description="Basic and acidic residues" evidence="1">
    <location>
        <begin position="2476"/>
        <end position="2487"/>
    </location>
</feature>
<evidence type="ECO:0000313" key="2">
    <source>
        <dbReference type="EMBL" id="KAF9666361.1"/>
    </source>
</evidence>
<feature type="compositionally biased region" description="Polar residues" evidence="1">
    <location>
        <begin position="4166"/>
        <end position="4175"/>
    </location>
</feature>
<feature type="region of interest" description="Disordered" evidence="1">
    <location>
        <begin position="2021"/>
        <end position="2081"/>
    </location>
</feature>
<feature type="compositionally biased region" description="Basic and acidic residues" evidence="1">
    <location>
        <begin position="3003"/>
        <end position="3030"/>
    </location>
</feature>
<feature type="compositionally biased region" description="Basic and acidic residues" evidence="1">
    <location>
        <begin position="1757"/>
        <end position="1768"/>
    </location>
</feature>
<feature type="compositionally biased region" description="Basic and acidic residues" evidence="1">
    <location>
        <begin position="874"/>
        <end position="884"/>
    </location>
</feature>
<feature type="compositionally biased region" description="Basic and acidic residues" evidence="1">
    <location>
        <begin position="3723"/>
        <end position="3742"/>
    </location>
</feature>
<feature type="compositionally biased region" description="Basic and acidic residues" evidence="1">
    <location>
        <begin position="2974"/>
        <end position="2988"/>
    </location>
</feature>
<feature type="compositionally biased region" description="Basic and acidic residues" evidence="1">
    <location>
        <begin position="659"/>
        <end position="683"/>
    </location>
</feature>
<feature type="compositionally biased region" description="Basic and acidic residues" evidence="1">
    <location>
        <begin position="1844"/>
        <end position="1858"/>
    </location>
</feature>
<feature type="region of interest" description="Disordered" evidence="1">
    <location>
        <begin position="2840"/>
        <end position="3142"/>
    </location>
</feature>
<feature type="compositionally biased region" description="Basic and acidic residues" evidence="1">
    <location>
        <begin position="2502"/>
        <end position="2524"/>
    </location>
</feature>
<feature type="compositionally biased region" description="Basic and acidic residues" evidence="1">
    <location>
        <begin position="2921"/>
        <end position="2935"/>
    </location>
</feature>
<feature type="compositionally biased region" description="Polar residues" evidence="1">
    <location>
        <begin position="3282"/>
        <end position="3293"/>
    </location>
</feature>
<feature type="compositionally biased region" description="Basic and acidic residues" evidence="1">
    <location>
        <begin position="1797"/>
        <end position="1808"/>
    </location>
</feature>
<feature type="compositionally biased region" description="Basic and acidic residues" evidence="1">
    <location>
        <begin position="1906"/>
        <end position="1915"/>
    </location>
</feature>
<feature type="region of interest" description="Disordered" evidence="1">
    <location>
        <begin position="2202"/>
        <end position="2531"/>
    </location>
</feature>
<feature type="compositionally biased region" description="Basic and acidic residues" evidence="1">
    <location>
        <begin position="3266"/>
        <end position="3279"/>
    </location>
</feature>
<feature type="compositionally biased region" description="Basic and acidic residues" evidence="1">
    <location>
        <begin position="1441"/>
        <end position="1451"/>
    </location>
</feature>
<feature type="compositionally biased region" description="Basic and acidic residues" evidence="1">
    <location>
        <begin position="3323"/>
        <end position="3354"/>
    </location>
</feature>
<feature type="region of interest" description="Disordered" evidence="1">
    <location>
        <begin position="846"/>
        <end position="1029"/>
    </location>
</feature>
<name>A0A835JBC0_9ROSI</name>
<feature type="compositionally biased region" description="Basic residues" evidence="1">
    <location>
        <begin position="4645"/>
        <end position="4670"/>
    </location>
</feature>
<feature type="compositionally biased region" description="Polar residues" evidence="1">
    <location>
        <begin position="3301"/>
        <end position="3315"/>
    </location>
</feature>
<feature type="region of interest" description="Disordered" evidence="1">
    <location>
        <begin position="420"/>
        <end position="440"/>
    </location>
</feature>
<feature type="compositionally biased region" description="Basic and acidic residues" evidence="1">
    <location>
        <begin position="2451"/>
        <end position="2464"/>
    </location>
</feature>
<feature type="compositionally biased region" description="Basic and acidic residues" evidence="1">
    <location>
        <begin position="3117"/>
        <end position="3142"/>
    </location>
</feature>
<feature type="compositionally biased region" description="Basic and acidic residues" evidence="1">
    <location>
        <begin position="2383"/>
        <end position="2397"/>
    </location>
</feature>
<feature type="compositionally biased region" description="Polar residues" evidence="1">
    <location>
        <begin position="2489"/>
        <end position="2501"/>
    </location>
</feature>